<dbReference type="Pfam" id="PF07729">
    <property type="entry name" value="FCD"/>
    <property type="match status" value="1"/>
</dbReference>
<dbReference type="Gene3D" id="1.20.120.530">
    <property type="entry name" value="GntR ligand-binding domain-like"/>
    <property type="match status" value="1"/>
</dbReference>
<comment type="caution">
    <text evidence="5">The sequence shown here is derived from an EMBL/GenBank/DDBJ whole genome shotgun (WGS) entry which is preliminary data.</text>
</comment>
<feature type="domain" description="HTH gntR-type" evidence="4">
    <location>
        <begin position="1"/>
        <end position="73"/>
    </location>
</feature>
<evidence type="ECO:0000259" key="4">
    <source>
        <dbReference type="PROSITE" id="PS50949"/>
    </source>
</evidence>
<dbReference type="AlphaFoldDB" id="A0A2W5WPL7"/>
<evidence type="ECO:0000256" key="2">
    <source>
        <dbReference type="ARBA" id="ARBA00023125"/>
    </source>
</evidence>
<dbReference type="Proteomes" id="UP000248783">
    <property type="component" value="Unassembled WGS sequence"/>
</dbReference>
<dbReference type="InterPro" id="IPR008920">
    <property type="entry name" value="TF_FadR/GntR_C"/>
</dbReference>
<dbReference type="InterPro" id="IPR000524">
    <property type="entry name" value="Tscrpt_reg_HTH_GntR"/>
</dbReference>
<evidence type="ECO:0000313" key="5">
    <source>
        <dbReference type="EMBL" id="PZR52633.1"/>
    </source>
</evidence>
<keyword evidence="2" id="KW-0238">DNA-binding</keyword>
<organism evidence="5 6">
    <name type="scientific">Xylanimonas oleitrophica</name>
    <dbReference type="NCBI Taxonomy" id="2607479"/>
    <lineage>
        <taxon>Bacteria</taxon>
        <taxon>Bacillati</taxon>
        <taxon>Actinomycetota</taxon>
        <taxon>Actinomycetes</taxon>
        <taxon>Micrococcales</taxon>
        <taxon>Promicromonosporaceae</taxon>
        <taxon>Xylanimonas</taxon>
    </lineage>
</organism>
<dbReference type="PANTHER" id="PTHR43537">
    <property type="entry name" value="TRANSCRIPTIONAL REGULATOR, GNTR FAMILY"/>
    <property type="match status" value="1"/>
</dbReference>
<dbReference type="Gene3D" id="1.10.10.10">
    <property type="entry name" value="Winged helix-like DNA-binding domain superfamily/Winged helix DNA-binding domain"/>
    <property type="match status" value="1"/>
</dbReference>
<proteinExistence type="predicted"/>
<evidence type="ECO:0000256" key="1">
    <source>
        <dbReference type="ARBA" id="ARBA00023015"/>
    </source>
</evidence>
<dbReference type="InterPro" id="IPR011711">
    <property type="entry name" value="GntR_C"/>
</dbReference>
<dbReference type="SUPFAM" id="SSF48008">
    <property type="entry name" value="GntR ligand-binding domain-like"/>
    <property type="match status" value="1"/>
</dbReference>
<dbReference type="InterPro" id="IPR036388">
    <property type="entry name" value="WH-like_DNA-bd_sf"/>
</dbReference>
<dbReference type="SUPFAM" id="SSF46785">
    <property type="entry name" value="Winged helix' DNA-binding domain"/>
    <property type="match status" value="1"/>
</dbReference>
<sequence length="236" mass="25106">MRTHERVLAQIEADLASGKWGLGERLPGERALAEQMGVSRPSVREAMRVLEAMGIVRTAVGSGPEAGATVIDRPAAGLGAAVRLHVASGTLPVEDVVATRTALETWAVAQAAERLASEEDLQEVRELLAALDEPGISTAEFVRRDQDFHIALVRLGGNQLVEAILSGLRTAIGSYVTAGAERLPSWETTSARLCTEHKAIVAAVAERDGERAEKLAHQHIWGFYEETGLASASAEG</sequence>
<dbReference type="RefSeq" id="WP_111251308.1">
    <property type="nucleotide sequence ID" value="NZ_QKWH01000008.1"/>
</dbReference>
<evidence type="ECO:0000313" key="6">
    <source>
        <dbReference type="Proteomes" id="UP000248783"/>
    </source>
</evidence>
<protein>
    <submittedName>
        <fullName evidence="5">GntR family transcriptional regulator</fullName>
    </submittedName>
</protein>
<keyword evidence="6" id="KW-1185">Reference proteome</keyword>
<gene>
    <name evidence="5" type="ORF">DNL40_11020</name>
</gene>
<reference evidence="5 6" key="1">
    <citation type="submission" date="2018-06" db="EMBL/GenBank/DDBJ databases">
        <title>Whole genome sequencing of a novel hydrocarbon degrading bacterial strain, PW21 isolated from oil contaminated produced water sample.</title>
        <authorList>
            <person name="Nagkirti P."/>
            <person name="Shaikh A."/>
            <person name="Gowdaman V."/>
            <person name="Engineer A.E."/>
            <person name="Dagar S."/>
            <person name="Dhakephalkar P.K."/>
        </authorList>
    </citation>
    <scope>NUCLEOTIDE SEQUENCE [LARGE SCALE GENOMIC DNA]</scope>
    <source>
        <strain evidence="5 6">PW21</strain>
    </source>
</reference>
<accession>A0A2W5WPL7</accession>
<keyword evidence="1" id="KW-0805">Transcription regulation</keyword>
<dbReference type="Pfam" id="PF00392">
    <property type="entry name" value="GntR"/>
    <property type="match status" value="1"/>
</dbReference>
<dbReference type="GO" id="GO:0003700">
    <property type="term" value="F:DNA-binding transcription factor activity"/>
    <property type="evidence" value="ECO:0007669"/>
    <property type="project" value="InterPro"/>
</dbReference>
<keyword evidence="3" id="KW-0804">Transcription</keyword>
<dbReference type="SMART" id="SM00345">
    <property type="entry name" value="HTH_GNTR"/>
    <property type="match status" value="1"/>
</dbReference>
<dbReference type="EMBL" id="QKWH01000008">
    <property type="protein sequence ID" value="PZR52633.1"/>
    <property type="molecule type" value="Genomic_DNA"/>
</dbReference>
<dbReference type="InterPro" id="IPR036390">
    <property type="entry name" value="WH_DNA-bd_sf"/>
</dbReference>
<dbReference type="PRINTS" id="PR00035">
    <property type="entry name" value="HTHGNTR"/>
</dbReference>
<dbReference type="PANTHER" id="PTHR43537:SF24">
    <property type="entry name" value="GLUCONATE OPERON TRANSCRIPTIONAL REPRESSOR"/>
    <property type="match status" value="1"/>
</dbReference>
<dbReference type="PROSITE" id="PS50949">
    <property type="entry name" value="HTH_GNTR"/>
    <property type="match status" value="1"/>
</dbReference>
<dbReference type="SMART" id="SM00895">
    <property type="entry name" value="FCD"/>
    <property type="match status" value="1"/>
</dbReference>
<name>A0A2W5WPL7_9MICO</name>
<evidence type="ECO:0000256" key="3">
    <source>
        <dbReference type="ARBA" id="ARBA00023163"/>
    </source>
</evidence>
<dbReference type="CDD" id="cd07377">
    <property type="entry name" value="WHTH_GntR"/>
    <property type="match status" value="1"/>
</dbReference>
<dbReference type="GO" id="GO:0003677">
    <property type="term" value="F:DNA binding"/>
    <property type="evidence" value="ECO:0007669"/>
    <property type="project" value="UniProtKB-KW"/>
</dbReference>